<organism evidence="2 3">
    <name type="scientific">Pendulispora albinea</name>
    <dbReference type="NCBI Taxonomy" id="2741071"/>
    <lineage>
        <taxon>Bacteria</taxon>
        <taxon>Pseudomonadati</taxon>
        <taxon>Myxococcota</taxon>
        <taxon>Myxococcia</taxon>
        <taxon>Myxococcales</taxon>
        <taxon>Sorangiineae</taxon>
        <taxon>Pendulisporaceae</taxon>
        <taxon>Pendulispora</taxon>
    </lineage>
</organism>
<evidence type="ECO:0000256" key="1">
    <source>
        <dbReference type="SAM" id="MobiDB-lite"/>
    </source>
</evidence>
<reference evidence="2 3" key="1">
    <citation type="submission" date="2021-12" db="EMBL/GenBank/DDBJ databases">
        <title>Discovery of the Pendulisporaceae a myxobacterial family with distinct sporulation behavior and unique specialized metabolism.</title>
        <authorList>
            <person name="Garcia R."/>
            <person name="Popoff A."/>
            <person name="Bader C.D."/>
            <person name="Loehr J."/>
            <person name="Walesch S."/>
            <person name="Walt C."/>
            <person name="Boldt J."/>
            <person name="Bunk B."/>
            <person name="Haeckl F.J.F.P.J."/>
            <person name="Gunesch A.P."/>
            <person name="Birkelbach J."/>
            <person name="Nuebel U."/>
            <person name="Pietschmann T."/>
            <person name="Bach T."/>
            <person name="Mueller R."/>
        </authorList>
    </citation>
    <scope>NUCLEOTIDE SEQUENCE [LARGE SCALE GENOMIC DNA]</scope>
    <source>
        <strain evidence="2 3">MSr11954</strain>
    </source>
</reference>
<evidence type="ECO:0000313" key="2">
    <source>
        <dbReference type="EMBL" id="WXB16836.1"/>
    </source>
</evidence>
<keyword evidence="3" id="KW-1185">Reference proteome</keyword>
<name>A0ABZ2M0W0_9BACT</name>
<gene>
    <name evidence="2" type="ORF">LZC94_06045</name>
</gene>
<feature type="region of interest" description="Disordered" evidence="1">
    <location>
        <begin position="30"/>
        <end position="50"/>
    </location>
</feature>
<proteinExistence type="predicted"/>
<dbReference type="CDD" id="cd12105">
    <property type="entry name" value="HmuY"/>
    <property type="match status" value="1"/>
</dbReference>
<sequence>MRARTRSTIHQLTVPRLAIAMVTCMACSDGSSAKPGKGDAGGDPDPFATGTELRFDVPERGRVFVRLNAPGVVNVAGDPRASGEWDLAFEGFEVFTNSGPSGAGKGGAFGPLEAASYNENPPPAIPRITADTTGGAFLRWYAYDGEAHKLYSRFHVLGIQDGARRWKVQVQTYYGERQGAPISALYRIRAAELFADRAGNAVEIADLDGTAGDASADPSTPSECLDLGTGARTMLTPAAARTSPAWHLCFRRDAISVNGELGGPRGVGAIDFDGAKTAGETLQQVMTRTEAGEKARFDAITYASFESKNPRGDRIVSAFGDTWLDPASATRTPAPGAWVVSSASGAQKYFLGFTGFEHATAKSPGTVVVRIKPFKG</sequence>
<accession>A0ABZ2M0W0</accession>
<dbReference type="InterPro" id="IPR025921">
    <property type="entry name" value="HmuY"/>
</dbReference>
<dbReference type="EMBL" id="CP089984">
    <property type="protein sequence ID" value="WXB16836.1"/>
    <property type="molecule type" value="Genomic_DNA"/>
</dbReference>
<protein>
    <submittedName>
        <fullName evidence="2">HmuY family protein</fullName>
    </submittedName>
</protein>
<evidence type="ECO:0000313" key="3">
    <source>
        <dbReference type="Proteomes" id="UP001370348"/>
    </source>
</evidence>
<dbReference type="Proteomes" id="UP001370348">
    <property type="component" value="Chromosome"/>
</dbReference>
<dbReference type="RefSeq" id="WP_394826464.1">
    <property type="nucleotide sequence ID" value="NZ_CP089984.1"/>
</dbReference>